<dbReference type="PROSITE" id="PS50191">
    <property type="entry name" value="CRAL_TRIO"/>
    <property type="match status" value="1"/>
</dbReference>
<dbReference type="PANTHER" id="PTHR46384">
    <property type="entry name" value="MOTILE SPERM DOMAIN-CONTAINING PROTEIN 2"/>
    <property type="match status" value="1"/>
</dbReference>
<proteinExistence type="predicted"/>
<dbReference type="Pfam" id="PF00650">
    <property type="entry name" value="CRAL_TRIO"/>
    <property type="match status" value="1"/>
</dbReference>
<accession>A0AAJ6QPK6</accession>
<name>A0AAJ6QPK6_9ACAR</name>
<keyword evidence="2" id="KW-1185">Reference proteome</keyword>
<dbReference type="InterPro" id="IPR036865">
    <property type="entry name" value="CRAL-TRIO_dom_sf"/>
</dbReference>
<evidence type="ECO:0000313" key="3">
    <source>
        <dbReference type="RefSeq" id="XP_003739881.1"/>
    </source>
</evidence>
<protein>
    <submittedName>
        <fullName evidence="3">Motile sperm domain-containing protein 2</fullName>
    </submittedName>
</protein>
<reference evidence="3" key="1">
    <citation type="submission" date="2025-08" db="UniProtKB">
        <authorList>
            <consortium name="RefSeq"/>
        </authorList>
    </citation>
    <scope>IDENTIFICATION</scope>
</reference>
<sequence length="256" mass="29562">MKGEHEQQVQEFRQKMENVINTNPTIFHPADVKRIQEDAAYCGRFLRMTKNDPDHAVEYAKKAFEWRKSMGVNDMSESTLKACRFLKSESLYPYGVTKSGAHILVMKARNHIKPKNAEEALEHRKLFAFVLDTLIKEKNVERVCLMMDCQNAGVSNVDMEGINFMISAFRDYYPAYLEQILVVDIPWVLKAVWTAIKRLLPREAQKIIHFVDAKHLSQYIEPDNLPISLNGTNDYCYKYVPGQALGLFCPKAQQLK</sequence>
<dbReference type="Proteomes" id="UP000694867">
    <property type="component" value="Unplaced"/>
</dbReference>
<dbReference type="InterPro" id="IPR053012">
    <property type="entry name" value="ER-organelle_contact"/>
</dbReference>
<evidence type="ECO:0000259" key="1">
    <source>
        <dbReference type="PROSITE" id="PS50191"/>
    </source>
</evidence>
<dbReference type="GeneID" id="100902972"/>
<evidence type="ECO:0000313" key="2">
    <source>
        <dbReference type="Proteomes" id="UP000694867"/>
    </source>
</evidence>
<dbReference type="Gene3D" id="3.40.525.10">
    <property type="entry name" value="CRAL-TRIO lipid binding domain"/>
    <property type="match status" value="1"/>
</dbReference>
<dbReference type="SMART" id="SM00516">
    <property type="entry name" value="SEC14"/>
    <property type="match status" value="1"/>
</dbReference>
<dbReference type="AlphaFoldDB" id="A0AAJ6QPK6"/>
<organism evidence="2 3">
    <name type="scientific">Galendromus occidentalis</name>
    <name type="common">western predatory mite</name>
    <dbReference type="NCBI Taxonomy" id="34638"/>
    <lineage>
        <taxon>Eukaryota</taxon>
        <taxon>Metazoa</taxon>
        <taxon>Ecdysozoa</taxon>
        <taxon>Arthropoda</taxon>
        <taxon>Chelicerata</taxon>
        <taxon>Arachnida</taxon>
        <taxon>Acari</taxon>
        <taxon>Parasitiformes</taxon>
        <taxon>Mesostigmata</taxon>
        <taxon>Gamasina</taxon>
        <taxon>Phytoseioidea</taxon>
        <taxon>Phytoseiidae</taxon>
        <taxon>Typhlodrominae</taxon>
        <taxon>Galendromus</taxon>
    </lineage>
</organism>
<dbReference type="KEGG" id="goe:100902972"/>
<dbReference type="InterPro" id="IPR036273">
    <property type="entry name" value="CRAL/TRIO_N_dom_sf"/>
</dbReference>
<dbReference type="GO" id="GO:0140284">
    <property type="term" value="C:endoplasmic reticulum-endosome membrane contact site"/>
    <property type="evidence" value="ECO:0007669"/>
    <property type="project" value="TreeGrafter"/>
</dbReference>
<dbReference type="SUPFAM" id="SSF52087">
    <property type="entry name" value="CRAL/TRIO domain"/>
    <property type="match status" value="1"/>
</dbReference>
<dbReference type="RefSeq" id="XP_003739881.1">
    <property type="nucleotide sequence ID" value="XM_003739833.1"/>
</dbReference>
<dbReference type="CDD" id="cd00170">
    <property type="entry name" value="SEC14"/>
    <property type="match status" value="1"/>
</dbReference>
<feature type="domain" description="CRAL-TRIO" evidence="1">
    <location>
        <begin position="79"/>
        <end position="237"/>
    </location>
</feature>
<dbReference type="InterPro" id="IPR001251">
    <property type="entry name" value="CRAL-TRIO_dom"/>
</dbReference>
<dbReference type="SUPFAM" id="SSF46938">
    <property type="entry name" value="CRAL/TRIO N-terminal domain"/>
    <property type="match status" value="1"/>
</dbReference>
<dbReference type="PANTHER" id="PTHR46384:SF1">
    <property type="entry name" value="MOTILE SPERM DOMAIN-CONTAINING PROTEIN 2"/>
    <property type="match status" value="1"/>
</dbReference>
<dbReference type="GO" id="GO:0012505">
    <property type="term" value="C:endomembrane system"/>
    <property type="evidence" value="ECO:0007669"/>
    <property type="project" value="TreeGrafter"/>
</dbReference>
<gene>
    <name evidence="3" type="primary">LOC100902972</name>
</gene>